<sequence length="165" mass="18533">MSTPMTTLWMIEDLEFWPDEPAPGQVCEPTTYWAGPGMPECVPELVHEVSARVEQITVAGRVEQLAHLGHGFTTMLRDHLDTVGDVTLTGHLVWDRYLWTDYRTRPTGRALVTARRPVIQRAVGTPTEYAGWYSVEYQGPRTVHRDGPVPDGYSIVAYALSVTLH</sequence>
<protein>
    <submittedName>
        <fullName evidence="1">Uncharacterized protein</fullName>
    </submittedName>
</protein>
<reference evidence="1 2" key="1">
    <citation type="journal article" date="2014" name="Genome Announc.">
        <title>Draft Genome Sequence of Propane- and Butane-Oxidizing Actinobacterium Rhodococcus ruber IEGM 231.</title>
        <authorList>
            <person name="Ivshina I.B."/>
            <person name="Kuyukina M.S."/>
            <person name="Krivoruchko A.V."/>
            <person name="Barbe V."/>
            <person name="Fischer C."/>
        </authorList>
    </citation>
    <scope>NUCLEOTIDE SEQUENCE [LARGE SCALE GENOMIC DNA]</scope>
</reference>
<evidence type="ECO:0000313" key="2">
    <source>
        <dbReference type="Proteomes" id="UP000042997"/>
    </source>
</evidence>
<organism evidence="1 2">
    <name type="scientific">Rhodococcus ruber</name>
    <dbReference type="NCBI Taxonomy" id="1830"/>
    <lineage>
        <taxon>Bacteria</taxon>
        <taxon>Bacillati</taxon>
        <taxon>Actinomycetota</taxon>
        <taxon>Actinomycetes</taxon>
        <taxon>Mycobacteriales</taxon>
        <taxon>Nocardiaceae</taxon>
        <taxon>Rhodococcus</taxon>
    </lineage>
</organism>
<gene>
    <name evidence="1" type="ORF">RHRU231_50004</name>
</gene>
<dbReference type="AlphaFoldDB" id="A0A098BMZ1"/>
<dbReference type="EMBL" id="CCSD01000061">
    <property type="protein sequence ID" value="CDZ89582.1"/>
    <property type="molecule type" value="Genomic_DNA"/>
</dbReference>
<dbReference type="Proteomes" id="UP000042997">
    <property type="component" value="Unassembled WGS sequence"/>
</dbReference>
<accession>A0A098BMZ1</accession>
<proteinExistence type="predicted"/>
<name>A0A098BMZ1_9NOCA</name>
<evidence type="ECO:0000313" key="1">
    <source>
        <dbReference type="EMBL" id="CDZ89582.1"/>
    </source>
</evidence>